<dbReference type="AlphaFoldDB" id="A0A5C6DH65"/>
<proteinExistence type="predicted"/>
<dbReference type="Proteomes" id="UP000315471">
    <property type="component" value="Unassembled WGS sequence"/>
</dbReference>
<reference evidence="1 2" key="1">
    <citation type="submission" date="2019-02" db="EMBL/GenBank/DDBJ databases">
        <title>Deep-cultivation of Planctomycetes and their phenomic and genomic characterization uncovers novel biology.</title>
        <authorList>
            <person name="Wiegand S."/>
            <person name="Jogler M."/>
            <person name="Boedeker C."/>
            <person name="Pinto D."/>
            <person name="Vollmers J."/>
            <person name="Rivas-Marin E."/>
            <person name="Kohn T."/>
            <person name="Peeters S.H."/>
            <person name="Heuer A."/>
            <person name="Rast P."/>
            <person name="Oberbeckmann S."/>
            <person name="Bunk B."/>
            <person name="Jeske O."/>
            <person name="Meyerdierks A."/>
            <person name="Storesund J.E."/>
            <person name="Kallscheuer N."/>
            <person name="Luecker S."/>
            <person name="Lage O.M."/>
            <person name="Pohl T."/>
            <person name="Merkel B.J."/>
            <person name="Hornburger P."/>
            <person name="Mueller R.-W."/>
            <person name="Bruemmer F."/>
            <person name="Labrenz M."/>
            <person name="Spormann A.M."/>
            <person name="Op Den Camp H."/>
            <person name="Overmann J."/>
            <person name="Amann R."/>
            <person name="Jetten M.S.M."/>
            <person name="Mascher T."/>
            <person name="Medema M.H."/>
            <person name="Devos D.P."/>
            <person name="Kaster A.-K."/>
            <person name="Ovreas L."/>
            <person name="Rohde M."/>
            <person name="Galperin M.Y."/>
            <person name="Jogler C."/>
        </authorList>
    </citation>
    <scope>NUCLEOTIDE SEQUENCE [LARGE SCALE GENOMIC DNA]</scope>
    <source>
        <strain evidence="1 2">Q31b</strain>
    </source>
</reference>
<protein>
    <submittedName>
        <fullName evidence="1">Uncharacterized protein</fullName>
    </submittedName>
</protein>
<comment type="caution">
    <text evidence="1">The sequence shown here is derived from an EMBL/GenBank/DDBJ whole genome shotgun (WGS) entry which is preliminary data.</text>
</comment>
<accession>A0A5C6DH65</accession>
<keyword evidence="2" id="KW-1185">Reference proteome</keyword>
<dbReference type="RefSeq" id="WP_146602523.1">
    <property type="nucleotide sequence ID" value="NZ_SJPY01000010.1"/>
</dbReference>
<sequence>MRKIRCRGIFNKIHDGETTGPGSGDPPQEIGIAYDTIYDNLTAEERRTRSHNLEADGSIRHRNANLEMPNGWETDAYLLGFSYPEGADPNDPDAIIRTMVIDSNYLRRDGKVVLDPLSKVYLTMTRRLAERTPERSACHPCFDSIRDKTSKRPLERQTCRIQL</sequence>
<dbReference type="OrthoDB" id="175534at2"/>
<evidence type="ECO:0000313" key="1">
    <source>
        <dbReference type="EMBL" id="TWU35354.1"/>
    </source>
</evidence>
<gene>
    <name evidence="1" type="ORF">Q31b_54500</name>
</gene>
<organism evidence="1 2">
    <name type="scientific">Novipirellula aureliae</name>
    <dbReference type="NCBI Taxonomy" id="2527966"/>
    <lineage>
        <taxon>Bacteria</taxon>
        <taxon>Pseudomonadati</taxon>
        <taxon>Planctomycetota</taxon>
        <taxon>Planctomycetia</taxon>
        <taxon>Pirellulales</taxon>
        <taxon>Pirellulaceae</taxon>
        <taxon>Novipirellula</taxon>
    </lineage>
</organism>
<name>A0A5C6DH65_9BACT</name>
<dbReference type="EMBL" id="SJPY01000010">
    <property type="protein sequence ID" value="TWU35354.1"/>
    <property type="molecule type" value="Genomic_DNA"/>
</dbReference>
<evidence type="ECO:0000313" key="2">
    <source>
        <dbReference type="Proteomes" id="UP000315471"/>
    </source>
</evidence>